<evidence type="ECO:0000313" key="1">
    <source>
        <dbReference type="EMBL" id="KYQ71677.1"/>
    </source>
</evidence>
<protein>
    <submittedName>
        <fullName evidence="1">Uncharacterized protein</fullName>
    </submittedName>
</protein>
<keyword evidence="2" id="KW-1185">Reference proteome</keyword>
<dbReference type="AlphaFoldDB" id="A0A151Y0W5"/>
<comment type="caution">
    <text evidence="1">The sequence shown here is derived from an EMBL/GenBank/DDBJ whole genome shotgun (WGS) entry which is preliminary data.</text>
</comment>
<gene>
    <name evidence="1" type="ORF">AZH43_02180</name>
</gene>
<name>A0A151Y0W5_9GAMM</name>
<proteinExistence type="predicted"/>
<dbReference type="STRING" id="1806892.AZH43_02180"/>
<reference evidence="1 2" key="1">
    <citation type="submission" date="2016-03" db="EMBL/GenBank/DDBJ databases">
        <title>Acinetobacter genomospecies 28 strain ANC 4149.</title>
        <authorList>
            <person name="Radolfova-Krizova L."/>
            <person name="Nemec A."/>
        </authorList>
    </citation>
    <scope>NUCLEOTIDE SEQUENCE [LARGE SCALE GENOMIC DNA]</scope>
    <source>
        <strain evidence="1 2">ANC 4149</strain>
    </source>
</reference>
<sequence length="89" mass="10397">MDLFQILLNINDFKDSETIYAVEPWTLESKAAVIQEPAKVIMQFADSSAVFDYFLEIYLVKALFKNTENQNLCMREQCQRIIEYALHNA</sequence>
<accession>A0A151Y0W5</accession>
<evidence type="ECO:0000313" key="2">
    <source>
        <dbReference type="Proteomes" id="UP000076276"/>
    </source>
</evidence>
<dbReference type="RefSeq" id="WP_067669515.1">
    <property type="nucleotide sequence ID" value="NZ_CBCSIK010000006.1"/>
</dbReference>
<dbReference type="OrthoDB" id="5917469at2"/>
<dbReference type="EMBL" id="LUAW01000023">
    <property type="protein sequence ID" value="KYQ71677.1"/>
    <property type="molecule type" value="Genomic_DNA"/>
</dbReference>
<dbReference type="Proteomes" id="UP000076276">
    <property type="component" value="Unassembled WGS sequence"/>
</dbReference>
<organism evidence="1 2">
    <name type="scientific">Acinetobacter pragensis</name>
    <dbReference type="NCBI Taxonomy" id="1806892"/>
    <lineage>
        <taxon>Bacteria</taxon>
        <taxon>Pseudomonadati</taxon>
        <taxon>Pseudomonadota</taxon>
        <taxon>Gammaproteobacteria</taxon>
        <taxon>Moraxellales</taxon>
        <taxon>Moraxellaceae</taxon>
        <taxon>Acinetobacter</taxon>
    </lineage>
</organism>